<dbReference type="GO" id="GO:0008173">
    <property type="term" value="F:RNA methyltransferase activity"/>
    <property type="evidence" value="ECO:0007669"/>
    <property type="project" value="InterPro"/>
</dbReference>
<sequence>MITSTSNAQIKELAKLQKKSRLRDEKGIFLVEGPRMTEEIPAERIEKVYASESFAKKNKEFLEKLQAPVELLTDTVFAYVSDTKTPQGILAIVKRLNYTMNDLMQMKNQKAPHLVVLDNLQDPGNLGTIFRTAEAAGVTGILLSKDCVDVYNPKVIRSTMGAVFRMPFLYVEDLPEKIKELQKENIKTYAAHLRGENAYDEEDYTTGCAFLIGNEGNGLRDEVADCADCLIRIPMEGEAESLNAAVAAAVLMFEAGRQRRNNKNA</sequence>
<dbReference type="EMBL" id="CACRUQ010000003">
    <property type="protein sequence ID" value="VYT67281.1"/>
    <property type="molecule type" value="Genomic_DNA"/>
</dbReference>
<organism evidence="5">
    <name type="scientific">[Ruminococcus] torques</name>
    <dbReference type="NCBI Taxonomy" id="33039"/>
    <lineage>
        <taxon>Bacteria</taxon>
        <taxon>Bacillati</taxon>
        <taxon>Bacillota</taxon>
        <taxon>Clostridia</taxon>
        <taxon>Lachnospirales</taxon>
        <taxon>Lachnospiraceae</taxon>
        <taxon>Mediterraneibacter</taxon>
    </lineage>
</organism>
<dbReference type="InterPro" id="IPR029064">
    <property type="entry name" value="Ribosomal_eL30-like_sf"/>
</dbReference>
<dbReference type="SUPFAM" id="SSF75217">
    <property type="entry name" value="alpha/beta knot"/>
    <property type="match status" value="1"/>
</dbReference>
<reference evidence="5" key="1">
    <citation type="submission" date="2019-11" db="EMBL/GenBank/DDBJ databases">
        <authorList>
            <person name="Feng L."/>
        </authorList>
    </citation>
    <scope>NUCLEOTIDE SEQUENCE</scope>
    <source>
        <strain evidence="5">RtorquesLFYP15</strain>
    </source>
</reference>
<protein>
    <submittedName>
        <fullName evidence="5">23S rRNA (Guanosine-2'-O-)-methyltransferase RlmB</fullName>
        <ecNumber evidence="5">2.1.1.185</ecNumber>
    </submittedName>
</protein>
<dbReference type="Pfam" id="PF00588">
    <property type="entry name" value="SpoU_methylase"/>
    <property type="match status" value="1"/>
</dbReference>
<dbReference type="SUPFAM" id="SSF55315">
    <property type="entry name" value="L30e-like"/>
    <property type="match status" value="1"/>
</dbReference>
<dbReference type="SMART" id="SM00967">
    <property type="entry name" value="SpoU_sub_bind"/>
    <property type="match status" value="1"/>
</dbReference>
<evidence type="ECO:0000259" key="4">
    <source>
        <dbReference type="SMART" id="SM00967"/>
    </source>
</evidence>
<evidence type="ECO:0000256" key="2">
    <source>
        <dbReference type="ARBA" id="ARBA00022603"/>
    </source>
</evidence>
<name>A0A6N2YKB4_9FIRM</name>
<dbReference type="InterPro" id="IPR051259">
    <property type="entry name" value="rRNA_Methyltransferase"/>
</dbReference>
<dbReference type="GO" id="GO:0005737">
    <property type="term" value="C:cytoplasm"/>
    <property type="evidence" value="ECO:0007669"/>
    <property type="project" value="UniProtKB-ARBA"/>
</dbReference>
<accession>A0A6N2YKB4</accession>
<dbReference type="InterPro" id="IPR004441">
    <property type="entry name" value="rRNA_MeTrfase_TrmH"/>
</dbReference>
<dbReference type="Pfam" id="PF22435">
    <property type="entry name" value="MRM3-like_sub_bind"/>
    <property type="match status" value="1"/>
</dbReference>
<dbReference type="GO" id="GO:0006396">
    <property type="term" value="P:RNA processing"/>
    <property type="evidence" value="ECO:0007669"/>
    <property type="project" value="InterPro"/>
</dbReference>
<evidence type="ECO:0000256" key="3">
    <source>
        <dbReference type="ARBA" id="ARBA00022679"/>
    </source>
</evidence>
<dbReference type="GO" id="GO:0003723">
    <property type="term" value="F:RNA binding"/>
    <property type="evidence" value="ECO:0007669"/>
    <property type="project" value="InterPro"/>
</dbReference>
<dbReference type="InterPro" id="IPR029026">
    <property type="entry name" value="tRNA_m1G_MTases_N"/>
</dbReference>
<proteinExistence type="inferred from homology"/>
<dbReference type="Gene3D" id="3.40.1280.10">
    <property type="match status" value="1"/>
</dbReference>
<dbReference type="GO" id="GO:0032259">
    <property type="term" value="P:methylation"/>
    <property type="evidence" value="ECO:0007669"/>
    <property type="project" value="UniProtKB-KW"/>
</dbReference>
<keyword evidence="2 5" id="KW-0489">Methyltransferase</keyword>
<comment type="similarity">
    <text evidence="1">Belongs to the class IV-like SAM-binding methyltransferase superfamily. RNA methyltransferase TrmH family.</text>
</comment>
<dbReference type="EC" id="2.1.1.185" evidence="5"/>
<dbReference type="CDD" id="cd18095">
    <property type="entry name" value="SpoU-like_rRNA-MTase"/>
    <property type="match status" value="1"/>
</dbReference>
<dbReference type="InterPro" id="IPR013123">
    <property type="entry name" value="SpoU_subst-bd"/>
</dbReference>
<dbReference type="AlphaFoldDB" id="A0A6N2YKB4"/>
<feature type="domain" description="RNA 2-O ribose methyltransferase substrate binding" evidence="4">
    <location>
        <begin position="30"/>
        <end position="99"/>
    </location>
</feature>
<dbReference type="InterPro" id="IPR001537">
    <property type="entry name" value="SpoU_MeTrfase"/>
</dbReference>
<gene>
    <name evidence="5" type="primary">rlmB</name>
    <name evidence="5" type="ORF">RTLFYP15_00432</name>
</gene>
<evidence type="ECO:0000313" key="5">
    <source>
        <dbReference type="EMBL" id="VYT67281.1"/>
    </source>
</evidence>
<dbReference type="NCBIfam" id="TIGR00186">
    <property type="entry name" value="rRNA_methyl_3"/>
    <property type="match status" value="1"/>
</dbReference>
<dbReference type="Gene3D" id="3.30.1330.30">
    <property type="match status" value="1"/>
</dbReference>
<dbReference type="PANTHER" id="PTHR43191">
    <property type="entry name" value="RRNA METHYLTRANSFERASE 3"/>
    <property type="match status" value="1"/>
</dbReference>
<keyword evidence="3 5" id="KW-0808">Transferase</keyword>
<dbReference type="InterPro" id="IPR029028">
    <property type="entry name" value="Alpha/beta_knot_MTases"/>
</dbReference>
<dbReference type="InterPro" id="IPR053888">
    <property type="entry name" value="MRM3-like_sub_bind"/>
</dbReference>
<evidence type="ECO:0000256" key="1">
    <source>
        <dbReference type="ARBA" id="ARBA00007228"/>
    </source>
</evidence>
<dbReference type="PANTHER" id="PTHR43191:SF2">
    <property type="entry name" value="RRNA METHYLTRANSFERASE 3, MITOCHONDRIAL"/>
    <property type="match status" value="1"/>
</dbReference>
<dbReference type="RefSeq" id="WP_423248395.1">
    <property type="nucleotide sequence ID" value="NZ_CACRUQ010000003.1"/>
</dbReference>